<dbReference type="Proteomes" id="UP000186336">
    <property type="component" value="Chromosome"/>
</dbReference>
<dbReference type="CDD" id="cd07067">
    <property type="entry name" value="HP_PGM_like"/>
    <property type="match status" value="1"/>
</dbReference>
<sequence>MTRTLILMRHAKSSWDDPSLSDHARPLNARGIASARAMGDWLREKGHVPDAAVSSDSQRTGQTFTELGFDIPVTYTRALYHAGPEMMMEVLQGQTAQIVLMLGHNPGIANVADRLVTQPPGHPRFMDYPTCATTVMRFDADTWNDIGWREGQPIDFAIPREVMG</sequence>
<dbReference type="RefSeq" id="WP_076628810.1">
    <property type="nucleotide sequence ID" value="NZ_CP019312.1"/>
</dbReference>
<evidence type="ECO:0000313" key="1">
    <source>
        <dbReference type="EMBL" id="APX12484.1"/>
    </source>
</evidence>
<name>A0A1P8MWP4_9RHOB</name>
<accession>A0A1P8MWP4</accession>
<dbReference type="EMBL" id="CP019312">
    <property type="protein sequence ID" value="APX12484.1"/>
    <property type="molecule type" value="Genomic_DNA"/>
</dbReference>
<dbReference type="KEGG" id="tom:BWR18_12955"/>
<evidence type="ECO:0000313" key="2">
    <source>
        <dbReference type="Proteomes" id="UP000186336"/>
    </source>
</evidence>
<dbReference type="OrthoDB" id="9810154at2"/>
<protein>
    <submittedName>
        <fullName evidence="1">Phosphoglycerate mutase</fullName>
    </submittedName>
</protein>
<dbReference type="AlphaFoldDB" id="A0A1P8MWP4"/>
<proteinExistence type="predicted"/>
<gene>
    <name evidence="1" type="ORF">BWR18_12955</name>
</gene>
<dbReference type="InterPro" id="IPR013078">
    <property type="entry name" value="His_Pase_superF_clade-1"/>
</dbReference>
<dbReference type="STRING" id="299262.BWR18_12955"/>
<dbReference type="PANTHER" id="PTHR47623">
    <property type="entry name" value="OS09G0287300 PROTEIN"/>
    <property type="match status" value="1"/>
</dbReference>
<dbReference type="Pfam" id="PF00300">
    <property type="entry name" value="His_Phos_1"/>
    <property type="match status" value="1"/>
</dbReference>
<dbReference type="SUPFAM" id="SSF53254">
    <property type="entry name" value="Phosphoglycerate mutase-like"/>
    <property type="match status" value="1"/>
</dbReference>
<dbReference type="PANTHER" id="PTHR47623:SF1">
    <property type="entry name" value="OS09G0287300 PROTEIN"/>
    <property type="match status" value="1"/>
</dbReference>
<organism evidence="1 2">
    <name type="scientific">Tateyamaria omphalii</name>
    <dbReference type="NCBI Taxonomy" id="299262"/>
    <lineage>
        <taxon>Bacteria</taxon>
        <taxon>Pseudomonadati</taxon>
        <taxon>Pseudomonadota</taxon>
        <taxon>Alphaproteobacteria</taxon>
        <taxon>Rhodobacterales</taxon>
        <taxon>Roseobacteraceae</taxon>
        <taxon>Tateyamaria</taxon>
    </lineage>
</organism>
<keyword evidence="2" id="KW-1185">Reference proteome</keyword>
<reference evidence="1 2" key="1">
    <citation type="submission" date="2017-01" db="EMBL/GenBank/DDBJ databases">
        <title>Complete genome of Tateyamaria omphalii DOK1-4 isolated from seawater in Dokdo.</title>
        <authorList>
            <person name="Kim J.H."/>
            <person name="Chi W.-J."/>
        </authorList>
    </citation>
    <scope>NUCLEOTIDE SEQUENCE [LARGE SCALE GENOMIC DNA]</scope>
    <source>
        <strain evidence="1 2">DOK1-4</strain>
    </source>
</reference>
<dbReference type="InterPro" id="IPR029033">
    <property type="entry name" value="His_PPase_superfam"/>
</dbReference>
<dbReference type="Gene3D" id="3.40.50.1240">
    <property type="entry name" value="Phosphoglycerate mutase-like"/>
    <property type="match status" value="1"/>
</dbReference>